<keyword evidence="4" id="KW-1185">Reference proteome</keyword>
<gene>
    <name evidence="3" type="ORF">EJB05_15218</name>
</gene>
<dbReference type="Proteomes" id="UP000324897">
    <property type="component" value="Chromosome 4"/>
</dbReference>
<feature type="transmembrane region" description="Helical" evidence="2">
    <location>
        <begin position="315"/>
        <end position="334"/>
    </location>
</feature>
<feature type="non-terminal residue" evidence="3">
    <location>
        <position position="452"/>
    </location>
</feature>
<evidence type="ECO:0000256" key="2">
    <source>
        <dbReference type="SAM" id="Phobius"/>
    </source>
</evidence>
<dbReference type="EMBL" id="RWGY01000007">
    <property type="protein sequence ID" value="TVU41677.1"/>
    <property type="molecule type" value="Genomic_DNA"/>
</dbReference>
<evidence type="ECO:0000256" key="1">
    <source>
        <dbReference type="SAM" id="MobiDB-lite"/>
    </source>
</evidence>
<feature type="transmembrane region" description="Helical" evidence="2">
    <location>
        <begin position="380"/>
        <end position="401"/>
    </location>
</feature>
<evidence type="ECO:0000313" key="4">
    <source>
        <dbReference type="Proteomes" id="UP000324897"/>
    </source>
</evidence>
<sequence>MSWSSWPGLLPRATAPPPRSAAAVPCAASDRDEVSSMLRETLPVDSQPATRFPASASGGDEDTGKQKVDGFTVAGAARPLVRATENEAPPPSPPLLSRLQPVNTPALRAGPSPATAIKEEAPPSPPPLSRLLPANKPARRVRPSPTTEIEEAPPSPPPLSRVLAVNSPAQRVGLAAGAGLGLEARTSNLRRRAAMPPELLESRLQQLGPERGELQKVVDAATADREDTAALLERFTLRTEMLQEAMTDSQGNIKRLDFQGNIALQKVPMGEEMQPMQETPMAFGQKAALMAWTEDYMELQRRINKIRITWFKKQIVFAIAFSSVLLVLLIHFRTSLPLRYLSHIAGAFAVLWTLGSIIFFRGLVVTSRAGLSCHVERRAYICFTLFVVLAKQVLTEMQMFMLHLFRLEPDWQQNAFVRCCHMTKSMRLTGTEHVLTMANKGGMSKLGLIDAE</sequence>
<feature type="transmembrane region" description="Helical" evidence="2">
    <location>
        <begin position="340"/>
        <end position="360"/>
    </location>
</feature>
<name>A0A5J9W178_9POAL</name>
<dbReference type="AlphaFoldDB" id="A0A5J9W178"/>
<dbReference type="OrthoDB" id="693312at2759"/>
<keyword evidence="2" id="KW-1133">Transmembrane helix</keyword>
<dbReference type="Gramene" id="TVU41677">
    <property type="protein sequence ID" value="TVU41677"/>
    <property type="gene ID" value="EJB05_15218"/>
</dbReference>
<keyword evidence="2" id="KW-0812">Transmembrane</keyword>
<keyword evidence="2" id="KW-0472">Membrane</keyword>
<protein>
    <submittedName>
        <fullName evidence="3">Uncharacterized protein</fullName>
    </submittedName>
</protein>
<feature type="non-terminal residue" evidence="3">
    <location>
        <position position="1"/>
    </location>
</feature>
<evidence type="ECO:0000313" key="3">
    <source>
        <dbReference type="EMBL" id="TVU41677.1"/>
    </source>
</evidence>
<reference evidence="3 4" key="1">
    <citation type="journal article" date="2019" name="Sci. Rep.">
        <title>A high-quality genome of Eragrostis curvula grass provides insights into Poaceae evolution and supports new strategies to enhance forage quality.</title>
        <authorList>
            <person name="Carballo J."/>
            <person name="Santos B.A.C.M."/>
            <person name="Zappacosta D."/>
            <person name="Garbus I."/>
            <person name="Selva J.P."/>
            <person name="Gallo C.A."/>
            <person name="Diaz A."/>
            <person name="Albertini E."/>
            <person name="Caccamo M."/>
            <person name="Echenique V."/>
        </authorList>
    </citation>
    <scope>NUCLEOTIDE SEQUENCE [LARGE SCALE GENOMIC DNA]</scope>
    <source>
        <strain evidence="4">cv. Victoria</strain>
        <tissue evidence="3">Leaf</tissue>
    </source>
</reference>
<organism evidence="3 4">
    <name type="scientific">Eragrostis curvula</name>
    <name type="common">weeping love grass</name>
    <dbReference type="NCBI Taxonomy" id="38414"/>
    <lineage>
        <taxon>Eukaryota</taxon>
        <taxon>Viridiplantae</taxon>
        <taxon>Streptophyta</taxon>
        <taxon>Embryophyta</taxon>
        <taxon>Tracheophyta</taxon>
        <taxon>Spermatophyta</taxon>
        <taxon>Magnoliopsida</taxon>
        <taxon>Liliopsida</taxon>
        <taxon>Poales</taxon>
        <taxon>Poaceae</taxon>
        <taxon>PACMAD clade</taxon>
        <taxon>Chloridoideae</taxon>
        <taxon>Eragrostideae</taxon>
        <taxon>Eragrostidinae</taxon>
        <taxon>Eragrostis</taxon>
    </lineage>
</organism>
<feature type="region of interest" description="Disordered" evidence="1">
    <location>
        <begin position="1"/>
        <end position="159"/>
    </location>
</feature>
<comment type="caution">
    <text evidence="3">The sequence shown here is derived from an EMBL/GenBank/DDBJ whole genome shotgun (WGS) entry which is preliminary data.</text>
</comment>
<accession>A0A5J9W178</accession>
<proteinExistence type="predicted"/>